<keyword evidence="5" id="KW-0572">Peptidoglycan-anchor</keyword>
<evidence type="ECO:0000256" key="1">
    <source>
        <dbReference type="ARBA" id="ARBA00004479"/>
    </source>
</evidence>
<dbReference type="GO" id="GO:0050839">
    <property type="term" value="F:cell adhesion molecule binding"/>
    <property type="evidence" value="ECO:0007669"/>
    <property type="project" value="TreeGrafter"/>
</dbReference>
<dbReference type="InterPro" id="IPR013783">
    <property type="entry name" value="Ig-like_fold"/>
</dbReference>
<reference evidence="14 15" key="1">
    <citation type="submission" date="2017-10" db="EMBL/GenBank/DDBJ databases">
        <title>Sequencing the genomes of 1000 actinobacteria strains.</title>
        <authorList>
            <person name="Klenk H.-P."/>
        </authorList>
    </citation>
    <scope>NUCLEOTIDE SEQUENCE [LARGE SCALE GENOMIC DNA]</scope>
    <source>
        <strain evidence="14 15">DSM 21574</strain>
    </source>
</reference>
<evidence type="ECO:0000259" key="13">
    <source>
        <dbReference type="Pfam" id="PF00746"/>
    </source>
</evidence>
<evidence type="ECO:0000256" key="6">
    <source>
        <dbReference type="ARBA" id="ARBA00023136"/>
    </source>
</evidence>
<dbReference type="OrthoDB" id="5135378at2"/>
<evidence type="ECO:0000313" key="15">
    <source>
        <dbReference type="Proteomes" id="UP000221394"/>
    </source>
</evidence>
<feature type="transmembrane region" description="Helical" evidence="11">
    <location>
        <begin position="1107"/>
        <end position="1125"/>
    </location>
</feature>
<dbReference type="RefSeq" id="WP_098457839.1">
    <property type="nucleotide sequence ID" value="NZ_PDJH01000001.1"/>
</dbReference>
<keyword evidence="3" id="KW-0964">Secreted</keyword>
<keyword evidence="11" id="KW-1133">Transmembrane helix</keyword>
<organism evidence="14 15">
    <name type="scientific">Flavimobilis soli</name>
    <dbReference type="NCBI Taxonomy" id="442709"/>
    <lineage>
        <taxon>Bacteria</taxon>
        <taxon>Bacillati</taxon>
        <taxon>Actinomycetota</taxon>
        <taxon>Actinomycetes</taxon>
        <taxon>Micrococcales</taxon>
        <taxon>Jonesiaceae</taxon>
        <taxon>Flavimobilis</taxon>
    </lineage>
</organism>
<keyword evidence="15" id="KW-1185">Reference proteome</keyword>
<dbReference type="GO" id="GO:0005975">
    <property type="term" value="P:carbohydrate metabolic process"/>
    <property type="evidence" value="ECO:0007669"/>
    <property type="project" value="UniProtKB-ARBA"/>
</dbReference>
<dbReference type="GO" id="GO:0005509">
    <property type="term" value="F:calcium ion binding"/>
    <property type="evidence" value="ECO:0007669"/>
    <property type="project" value="InterPro"/>
</dbReference>
<name>A0A2A9ECA2_9MICO</name>
<evidence type="ECO:0000256" key="9">
    <source>
        <dbReference type="ARBA" id="ARBA00023319"/>
    </source>
</evidence>
<evidence type="ECO:0000256" key="4">
    <source>
        <dbReference type="ARBA" id="ARBA00022729"/>
    </source>
</evidence>
<dbReference type="AlphaFoldDB" id="A0A2A9ECA2"/>
<keyword evidence="8" id="KW-0325">Glycoprotein</keyword>
<dbReference type="GO" id="GO:0098609">
    <property type="term" value="P:cell-cell adhesion"/>
    <property type="evidence" value="ECO:0007669"/>
    <property type="project" value="TreeGrafter"/>
</dbReference>
<keyword evidence="9" id="KW-0393">Immunoglobulin domain</keyword>
<dbReference type="PANTHER" id="PTHR11640">
    <property type="entry name" value="NEPHRIN"/>
    <property type="match status" value="1"/>
</dbReference>
<keyword evidence="7" id="KW-1015">Disulfide bond</keyword>
<dbReference type="InterPro" id="IPR015919">
    <property type="entry name" value="Cadherin-like_sf"/>
</dbReference>
<evidence type="ECO:0000256" key="2">
    <source>
        <dbReference type="ARBA" id="ARBA00022512"/>
    </source>
</evidence>
<evidence type="ECO:0000313" key="14">
    <source>
        <dbReference type="EMBL" id="PFG36687.1"/>
    </source>
</evidence>
<dbReference type="GO" id="GO:0005886">
    <property type="term" value="C:plasma membrane"/>
    <property type="evidence" value="ECO:0007669"/>
    <property type="project" value="TreeGrafter"/>
</dbReference>
<accession>A0A2A9ECA2</accession>
<feature type="region of interest" description="Disordered" evidence="10">
    <location>
        <begin position="1040"/>
        <end position="1106"/>
    </location>
</feature>
<dbReference type="InterPro" id="IPR019931">
    <property type="entry name" value="LPXTG_anchor"/>
</dbReference>
<keyword evidence="11" id="KW-0812">Transmembrane</keyword>
<keyword evidence="2" id="KW-0134">Cell wall</keyword>
<feature type="compositionally biased region" description="Acidic residues" evidence="10">
    <location>
        <begin position="1065"/>
        <end position="1095"/>
    </location>
</feature>
<evidence type="ECO:0000256" key="11">
    <source>
        <dbReference type="SAM" id="Phobius"/>
    </source>
</evidence>
<dbReference type="InterPro" id="IPR051275">
    <property type="entry name" value="Cell_adhesion_signaling"/>
</dbReference>
<feature type="domain" description="Gram-positive cocci surface proteins LPxTG" evidence="13">
    <location>
        <begin position="1094"/>
        <end position="1131"/>
    </location>
</feature>
<proteinExistence type="predicted"/>
<dbReference type="Proteomes" id="UP000221394">
    <property type="component" value="Unassembled WGS sequence"/>
</dbReference>
<evidence type="ECO:0000256" key="12">
    <source>
        <dbReference type="SAM" id="SignalP"/>
    </source>
</evidence>
<evidence type="ECO:0000256" key="10">
    <source>
        <dbReference type="SAM" id="MobiDB-lite"/>
    </source>
</evidence>
<sequence length="1132" mass="112832">MRLPRLLRSTAAQVVAVVLAAGVALVAAPVATAVAPVGLDDFSGNVRGVRTVETDGTASFTENGGKGVVRTTHPGGGAPSSVTLRYAIPTADLTSGGSNGQFFLEFDSIVRSSPSPGEVAANIWITLVDSLGRESIAASSGISNAPDGYGIVRPLCDAAAAGCSGGFSGTADFTSVTEIAVTVAHPKNLDGANELVAVIDAIRTTPLAGAQPAPRAAYVTTESSTYRGGADGTSVHFRVRYSGTTPFSGGAWGANDFAVATTGGTTARVTSVTGTAEDHVVKVAVGGSSGTVRLDVPAGMLHDTWGQPTVGSSATVAYTRVPAPVLPELTAEQRHLVVGTPLDLQLDVPDPADYLVISGMLPPELTLSSSGRISGTPTVAGDFSATILAQDEFRQSDAKTYEFRVLPTVTFPASPDVNLTLGLPSAPFGIVALGASAGTVALTLDGLPAGMSFDPVTRTVSGTPTAAGTFPLTAVATSVAVPSLELGRARVQTLTVGVPPSAEPLGSIFVREAQPSTIPLPPGNAYQVVAGSLPVGMVISGASITGVPTGAGTSSFTLFVTNPFGSSTITGSIVVGSSVVVPGATRDAVVGEAFSHEVLATGLPAPDVTVSQGTLPPGVTARVEGALLTLSGTPTVPGTYDVAVRAVRTLSGDDVSATIRVIVREKPVVTPASDLTVHLGDAVDRTFVATGDPAPAWTATGLPAGVRATDLGDGSVRIHGTPTTSGTSAMTLTATNMAGSASTSFVLHVQKAPAFTSADDLDLEAGVPVSAVVTVDGYPVPTITATGLPQGLTFADRGDGTATISGTPARGGATTVRLTATNVVSAATTDVEVTVVEKPAVTSDPVAKVVAGGAVNLTVTFGGFPVPALALESAGAGAAGVARVMAASRGVLAAGPAPVAATTLPPGLTFTDNGDGTATIAGRPTVGGLFRPTVVATSSAGVTRQTLDLTVAAITTTDVSGDEEVVVGDKVDLTFRAGGYPTPVLRVVGTLPLGLTFTDNGDGTGTLRGTVLVTGTHTVTIEADNGAVRRFSATIVAAVQEAPGTDDGADDGGGTDEPTPGPADGTDEPADDTDEPTPTDDDSTDGDSTDGDSTDGVDRLPRTGTEGLTSLVVALAAIALGALMVEVRRRRA</sequence>
<evidence type="ECO:0000256" key="8">
    <source>
        <dbReference type="ARBA" id="ARBA00023180"/>
    </source>
</evidence>
<dbReference type="Pfam" id="PF05345">
    <property type="entry name" value="He_PIG"/>
    <property type="match status" value="2"/>
</dbReference>
<feature type="chain" id="PRO_5013196668" evidence="12">
    <location>
        <begin position="34"/>
        <end position="1132"/>
    </location>
</feature>
<keyword evidence="4 12" id="KW-0732">Signal</keyword>
<evidence type="ECO:0000256" key="7">
    <source>
        <dbReference type="ARBA" id="ARBA00023157"/>
    </source>
</evidence>
<evidence type="ECO:0000256" key="3">
    <source>
        <dbReference type="ARBA" id="ARBA00022525"/>
    </source>
</evidence>
<dbReference type="EMBL" id="PDJH01000001">
    <property type="protein sequence ID" value="PFG36687.1"/>
    <property type="molecule type" value="Genomic_DNA"/>
</dbReference>
<dbReference type="PANTHER" id="PTHR11640:SF31">
    <property type="entry name" value="IRREGULAR CHIASM C-ROUGHEST PROTEIN-RELATED"/>
    <property type="match status" value="1"/>
</dbReference>
<dbReference type="Pfam" id="PF00746">
    <property type="entry name" value="Gram_pos_anchor"/>
    <property type="match status" value="1"/>
</dbReference>
<comment type="caution">
    <text evidence="14">The sequence shown here is derived from an EMBL/GenBank/DDBJ whole genome shotgun (WGS) entry which is preliminary data.</text>
</comment>
<protein>
    <submittedName>
        <fullName evidence="14">Putative Ig domain-containing protein</fullName>
    </submittedName>
</protein>
<gene>
    <name evidence="14" type="ORF">ATL41_1421</name>
</gene>
<evidence type="ECO:0000256" key="5">
    <source>
        <dbReference type="ARBA" id="ARBA00023088"/>
    </source>
</evidence>
<dbReference type="SUPFAM" id="SSF49313">
    <property type="entry name" value="Cadherin-like"/>
    <property type="match status" value="2"/>
</dbReference>
<feature type="signal peptide" evidence="12">
    <location>
        <begin position="1"/>
        <end position="33"/>
    </location>
</feature>
<keyword evidence="6 11" id="KW-0472">Membrane</keyword>
<comment type="subcellular location">
    <subcellularLocation>
        <location evidence="1">Membrane</location>
        <topology evidence="1">Single-pass type I membrane protein</topology>
    </subcellularLocation>
</comment>
<dbReference type="GO" id="GO:0005911">
    <property type="term" value="C:cell-cell junction"/>
    <property type="evidence" value="ECO:0007669"/>
    <property type="project" value="TreeGrafter"/>
</dbReference>
<dbReference type="Gene3D" id="2.60.40.10">
    <property type="entry name" value="Immunoglobulins"/>
    <property type="match status" value="8"/>
</dbReference>